<gene>
    <name evidence="9" type="ORF">MPDQ_002412</name>
</gene>
<keyword evidence="3" id="KW-0677">Repeat</keyword>
<sequence>MAPAEYQTTFSNSPNYALQVGHNVGNIETHHHYTADDPLTRLVYSKNARFNSNYRQHAQICHENTRTDLLRDIYNWVDGEDERHIFWLKGWAGTGKSTIAQTVAKHYFDQNRLAASFFFSRGGGDASHAGLFVTSIAVQLANDVPLLRDAVCMAITKCSDVTTRSLSDQWRRLVLQPFSNLEVTHNPSSYLVVIDALDECSSENDIQTILQLLSEARQFTPLRLRFLLTSRPDTVIRRGFQEVPTVERQEVILHQIERALVNHDIALYCNYELALIRQEQYLEPDWPIPEEIQRLVDKSSGLFIWAATACRYIRQGRNNAEERLSMVLNTRIHDSGPEKELDAIYTMVLMNSVPENFSNEEKEKLYVRLGHLLGSVVILFAPLSIHALHMLLDISVNQIKRTVIDLHSILHVPLEENNELRLHHPSFRDYLVNPTRCGLENLQVSEKGAHRRLLLDCLRLMTATLKENICDLDYSNPGILRADVEERHVQQSIHPALRYACLYWVQHLQRSGEMIYDKDQVDDFMRQHLLAWLEALSWMGRAAESIQAATCLQSIASTNTCPLFCQYIQDAKRFISYTYPIVEHAPLQLYLSALIFTPESSHVRSHFQQRVFRWMKKLPAMEKNWSSLLQTLEGHTYSVRAIAFSPDGTMLASASDDDTVRLWDTATGSARQTLEGHTRSVRAIAFSPDGTMLASASYDRTVRLWDTATGSARQTLEGHTDWVSAITFSPDGTMLASASDDRTVRLWDTATGSARQTLKGHTSSVPAIVFSPDGTMDTWQTLKDFTRPTKLLAFSPDGTMLASTSNCTVRLWDTSTENARQTLKGHTISVTAIAFSPDGIMLASASNNSTVRLWDTATGNTRQTLKGHTRPIKLLAFSPDGTMLASASVDWTVRLWDTATGNPRHTLKGHTDTVSAIAFSPDGTMLASMSYDDTVRLWDTAIGNTRQTLKGHTSSVTAIAFSPDGTILASASNDCTVRLWDTAKANAHRVFRWLKKLPVMEKNWSSLFQTLEGPSLSVRALVFSPDGTMLASASYDDTVRLWDTATGNTRQTLKGHTGSVTAIAFSPDGTMLASASSDSTVRLWDTATGNTRQTLEGHTRSGRALAFSPDGAMLITDRGRIHVNSNDLTSHSQPQHLVPAPEVVIENPWIACKGYNILWLPPEYRSNVSAVYATKVAIGCSSGQVLLFELDIF</sequence>
<dbReference type="AlphaFoldDB" id="A0A507QKM2"/>
<dbReference type="PRINTS" id="PR00320">
    <property type="entry name" value="GPROTEINBRPT"/>
</dbReference>
<comment type="caution">
    <text evidence="9">The sequence shown here is derived from an EMBL/GenBank/DDBJ whole genome shotgun (WGS) entry which is preliminary data.</text>
</comment>
<dbReference type="SUPFAM" id="SSF52540">
    <property type="entry name" value="P-loop containing nucleoside triphosphate hydrolases"/>
    <property type="match status" value="1"/>
</dbReference>
<dbReference type="GO" id="GO:0005634">
    <property type="term" value="C:nucleus"/>
    <property type="evidence" value="ECO:0007669"/>
    <property type="project" value="TreeGrafter"/>
</dbReference>
<dbReference type="PANTHER" id="PTHR22847:SF637">
    <property type="entry name" value="WD REPEAT DOMAIN 5B"/>
    <property type="match status" value="1"/>
</dbReference>
<dbReference type="PROSITE" id="PS50082">
    <property type="entry name" value="WD_REPEATS_2"/>
    <property type="match status" value="9"/>
</dbReference>
<dbReference type="GO" id="GO:0005741">
    <property type="term" value="C:mitochondrial outer membrane"/>
    <property type="evidence" value="ECO:0007669"/>
    <property type="project" value="UniProtKB-SubCell"/>
</dbReference>
<feature type="domain" description="NACHT" evidence="8">
    <location>
        <begin position="84"/>
        <end position="233"/>
    </location>
</feature>
<evidence type="ECO:0000256" key="5">
    <source>
        <dbReference type="ARBA" id="ARBA00039789"/>
    </source>
</evidence>
<dbReference type="Pfam" id="PF00400">
    <property type="entry name" value="WD40"/>
    <property type="match status" value="11"/>
</dbReference>
<evidence type="ECO:0000256" key="7">
    <source>
        <dbReference type="PROSITE-ProRule" id="PRU00221"/>
    </source>
</evidence>
<evidence type="ECO:0000313" key="10">
    <source>
        <dbReference type="Proteomes" id="UP000319663"/>
    </source>
</evidence>
<feature type="repeat" description="WD" evidence="7">
    <location>
        <begin position="632"/>
        <end position="673"/>
    </location>
</feature>
<evidence type="ECO:0000259" key="8">
    <source>
        <dbReference type="PROSITE" id="PS50837"/>
    </source>
</evidence>
<feature type="repeat" description="WD" evidence="7">
    <location>
        <begin position="716"/>
        <end position="757"/>
    </location>
</feature>
<dbReference type="PROSITE" id="PS00678">
    <property type="entry name" value="WD_REPEATS_1"/>
    <property type="match status" value="7"/>
</dbReference>
<comment type="subcellular location">
    <subcellularLocation>
        <location evidence="1">Mitochondrion outer membrane</location>
        <topology evidence="1">Peripheral membrane protein</topology>
        <orientation evidence="1">Cytoplasmic side</orientation>
    </subcellularLocation>
</comment>
<feature type="repeat" description="WD" evidence="7">
    <location>
        <begin position="1053"/>
        <end position="1094"/>
    </location>
</feature>
<dbReference type="InterPro" id="IPR056884">
    <property type="entry name" value="NPHP3-like_N"/>
</dbReference>
<dbReference type="SMR" id="A0A507QKM2"/>
<dbReference type="SMART" id="SM00320">
    <property type="entry name" value="WD40"/>
    <property type="match status" value="11"/>
</dbReference>
<protein>
    <recommendedName>
        <fullName evidence="5">Mitochondrial division protein 1</fullName>
    </recommendedName>
</protein>
<evidence type="ECO:0000256" key="2">
    <source>
        <dbReference type="ARBA" id="ARBA00022574"/>
    </source>
</evidence>
<dbReference type="CDD" id="cd00200">
    <property type="entry name" value="WD40"/>
    <property type="match status" value="2"/>
</dbReference>
<feature type="repeat" description="WD" evidence="7">
    <location>
        <begin position="674"/>
        <end position="715"/>
    </location>
</feature>
<evidence type="ECO:0000256" key="4">
    <source>
        <dbReference type="ARBA" id="ARBA00038415"/>
    </source>
</evidence>
<feature type="repeat" description="WD" evidence="7">
    <location>
        <begin position="865"/>
        <end position="906"/>
    </location>
</feature>
<accession>A0A507QKM2</accession>
<comment type="similarity">
    <text evidence="4">Belongs to the WD repeat MDV1/CAF4 family.</text>
</comment>
<dbReference type="GO" id="GO:1990234">
    <property type="term" value="C:transferase complex"/>
    <property type="evidence" value="ECO:0007669"/>
    <property type="project" value="UniProtKB-ARBA"/>
</dbReference>
<organism evidence="9 10">
    <name type="scientific">Monascus purpureus</name>
    <name type="common">Red mold</name>
    <name type="synonym">Monascus anka</name>
    <dbReference type="NCBI Taxonomy" id="5098"/>
    <lineage>
        <taxon>Eukaryota</taxon>
        <taxon>Fungi</taxon>
        <taxon>Dikarya</taxon>
        <taxon>Ascomycota</taxon>
        <taxon>Pezizomycotina</taxon>
        <taxon>Eurotiomycetes</taxon>
        <taxon>Eurotiomycetidae</taxon>
        <taxon>Eurotiales</taxon>
        <taxon>Aspergillaceae</taxon>
        <taxon>Monascus</taxon>
    </lineage>
</organism>
<dbReference type="PROSITE" id="PS50294">
    <property type="entry name" value="WD_REPEATS_REGION"/>
    <property type="match status" value="9"/>
</dbReference>
<evidence type="ECO:0000313" key="9">
    <source>
        <dbReference type="EMBL" id="TQB69048.1"/>
    </source>
</evidence>
<dbReference type="Proteomes" id="UP000319663">
    <property type="component" value="Unassembled WGS sequence"/>
</dbReference>
<feature type="repeat" description="WD" evidence="7">
    <location>
        <begin position="949"/>
        <end position="990"/>
    </location>
</feature>
<dbReference type="EMBL" id="VIFY01000175">
    <property type="protein sequence ID" value="TQB69048.1"/>
    <property type="molecule type" value="Genomic_DNA"/>
</dbReference>
<feature type="repeat" description="WD" evidence="7">
    <location>
        <begin position="823"/>
        <end position="864"/>
    </location>
</feature>
<evidence type="ECO:0000256" key="6">
    <source>
        <dbReference type="ARBA" id="ARBA00043913"/>
    </source>
</evidence>
<dbReference type="InterPro" id="IPR007111">
    <property type="entry name" value="NACHT_NTPase"/>
</dbReference>
<evidence type="ECO:0000256" key="3">
    <source>
        <dbReference type="ARBA" id="ARBA00022737"/>
    </source>
</evidence>
<dbReference type="PROSITE" id="PS50837">
    <property type="entry name" value="NACHT"/>
    <property type="match status" value="1"/>
</dbReference>
<dbReference type="Pfam" id="PF24883">
    <property type="entry name" value="NPHP3_N"/>
    <property type="match status" value="1"/>
</dbReference>
<evidence type="ECO:0000256" key="1">
    <source>
        <dbReference type="ARBA" id="ARBA00004570"/>
    </source>
</evidence>
<dbReference type="InterPro" id="IPR001680">
    <property type="entry name" value="WD40_rpt"/>
</dbReference>
<dbReference type="Gene3D" id="2.130.10.10">
    <property type="entry name" value="YVTN repeat-like/Quinoprotein amine dehydrogenase"/>
    <property type="match status" value="5"/>
</dbReference>
<dbReference type="InterPro" id="IPR019775">
    <property type="entry name" value="WD40_repeat_CS"/>
</dbReference>
<proteinExistence type="inferred from homology"/>
<dbReference type="STRING" id="5098.A0A507QKM2"/>
<reference evidence="9 10" key="1">
    <citation type="submission" date="2019-06" db="EMBL/GenBank/DDBJ databases">
        <title>Wine fermentation using esterase from Monascus purpureus.</title>
        <authorList>
            <person name="Geng C."/>
            <person name="Zhang Y."/>
        </authorList>
    </citation>
    <scope>NUCLEOTIDE SEQUENCE [LARGE SCALE GENOMIC DNA]</scope>
    <source>
        <strain evidence="9">HQ1</strain>
    </source>
</reference>
<comment type="function">
    <text evidence="6">Involved in mitochondrial fission. Acts as an adapter protein required to form mitochondrial fission complexes. Formation of these complexes is required to promote constriction and fission of the mitochondrial compartment at a late step in mitochondrial division.</text>
</comment>
<keyword evidence="2 7" id="KW-0853">WD repeat</keyword>
<dbReference type="SUPFAM" id="SSF50969">
    <property type="entry name" value="YVTN repeat-like/Quinoprotein amine dehydrogenase"/>
    <property type="match status" value="2"/>
</dbReference>
<dbReference type="Pfam" id="PF17046">
    <property type="entry name" value="Ses_B"/>
    <property type="match status" value="1"/>
</dbReference>
<dbReference type="InterPro" id="IPR031469">
    <property type="entry name" value="SesB_dom"/>
</dbReference>
<dbReference type="InterPro" id="IPR015943">
    <property type="entry name" value="WD40/YVTN_repeat-like_dom_sf"/>
</dbReference>
<dbReference type="InterPro" id="IPR011044">
    <property type="entry name" value="Quino_amine_DH_bsu"/>
</dbReference>
<feature type="repeat" description="WD" evidence="7">
    <location>
        <begin position="1011"/>
        <end position="1052"/>
    </location>
</feature>
<name>A0A507QKM2_MONPU</name>
<feature type="repeat" description="WD" evidence="7">
    <location>
        <begin position="907"/>
        <end position="948"/>
    </location>
</feature>
<keyword evidence="10" id="KW-1185">Reference proteome</keyword>
<dbReference type="PANTHER" id="PTHR22847">
    <property type="entry name" value="WD40 REPEAT PROTEIN"/>
    <property type="match status" value="1"/>
</dbReference>
<dbReference type="OrthoDB" id="674604at2759"/>
<dbReference type="Gene3D" id="3.40.50.300">
    <property type="entry name" value="P-loop containing nucleotide triphosphate hydrolases"/>
    <property type="match status" value="1"/>
</dbReference>
<dbReference type="InterPro" id="IPR020472">
    <property type="entry name" value="WD40_PAC1"/>
</dbReference>
<dbReference type="InterPro" id="IPR027417">
    <property type="entry name" value="P-loop_NTPase"/>
</dbReference>